<dbReference type="InterPro" id="IPR036938">
    <property type="entry name" value="PAP2/HPO_sf"/>
</dbReference>
<dbReference type="GO" id="GO:0051156">
    <property type="term" value="P:glucose 6-phosphate metabolic process"/>
    <property type="evidence" value="ECO:0007669"/>
    <property type="project" value="TreeGrafter"/>
</dbReference>
<feature type="non-terminal residue" evidence="13">
    <location>
        <position position="1"/>
    </location>
</feature>
<keyword evidence="14" id="KW-1185">Reference proteome</keyword>
<feature type="transmembrane region" description="Helical" evidence="11">
    <location>
        <begin position="208"/>
        <end position="228"/>
    </location>
</feature>
<feature type="non-terminal residue" evidence="13">
    <location>
        <position position="340"/>
    </location>
</feature>
<dbReference type="EC" id="3.1.3.9" evidence="4"/>
<evidence type="ECO:0000256" key="4">
    <source>
        <dbReference type="ARBA" id="ARBA00012634"/>
    </source>
</evidence>
<feature type="transmembrane region" description="Helical" evidence="11">
    <location>
        <begin position="154"/>
        <end position="172"/>
    </location>
</feature>
<dbReference type="GO" id="GO:0006094">
    <property type="term" value="P:gluconeogenesis"/>
    <property type="evidence" value="ECO:0007669"/>
    <property type="project" value="UniProtKB-KW"/>
</dbReference>
<proteinExistence type="inferred from homology"/>
<evidence type="ECO:0000313" key="14">
    <source>
        <dbReference type="Proteomes" id="UP001200034"/>
    </source>
</evidence>
<keyword evidence="6 11" id="KW-0812">Transmembrane</keyword>
<name>A0AAD4K555_9MUSC</name>
<keyword evidence="7" id="KW-0378">Hydrolase</keyword>
<dbReference type="SUPFAM" id="SSF48317">
    <property type="entry name" value="Acid phosphatase/Vanadium-dependent haloperoxidase"/>
    <property type="match status" value="1"/>
</dbReference>
<evidence type="ECO:0000256" key="8">
    <source>
        <dbReference type="ARBA" id="ARBA00022824"/>
    </source>
</evidence>
<reference evidence="13" key="1">
    <citation type="journal article" date="2021" name="Mol. Ecol. Resour.">
        <title>Phylogenomic analyses of the genus Drosophila reveals genomic signals of climate adaptation.</title>
        <authorList>
            <person name="Li F."/>
            <person name="Rane R.V."/>
            <person name="Luria V."/>
            <person name="Xiong Z."/>
            <person name="Chen J."/>
            <person name="Li Z."/>
            <person name="Catullo R.A."/>
            <person name="Griffin P.C."/>
            <person name="Schiffer M."/>
            <person name="Pearce S."/>
            <person name="Lee S.F."/>
            <person name="McElroy K."/>
            <person name="Stocker A."/>
            <person name="Shirriffs J."/>
            <person name="Cockerell F."/>
            <person name="Coppin C."/>
            <person name="Sgro C.M."/>
            <person name="Karger A."/>
            <person name="Cain J.W."/>
            <person name="Weber J.A."/>
            <person name="Santpere G."/>
            <person name="Kirschner M.W."/>
            <person name="Hoffmann A.A."/>
            <person name="Oakeshott J.G."/>
            <person name="Zhang G."/>
        </authorList>
    </citation>
    <scope>NUCLEOTIDE SEQUENCE</scope>
    <source>
        <strain evidence="13">BGI-SZ-2011g</strain>
    </source>
</reference>
<gene>
    <name evidence="13" type="ORF">KR093_004723</name>
</gene>
<dbReference type="GO" id="GO:0005789">
    <property type="term" value="C:endoplasmic reticulum membrane"/>
    <property type="evidence" value="ECO:0007669"/>
    <property type="project" value="UniProtKB-SubCell"/>
</dbReference>
<evidence type="ECO:0000259" key="12">
    <source>
        <dbReference type="Pfam" id="PF01569"/>
    </source>
</evidence>
<comment type="caution">
    <text evidence="13">The sequence shown here is derived from an EMBL/GenBank/DDBJ whole genome shotgun (WGS) entry which is preliminary data.</text>
</comment>
<dbReference type="GO" id="GO:0004346">
    <property type="term" value="F:glucose-6-phosphatase activity"/>
    <property type="evidence" value="ECO:0007669"/>
    <property type="project" value="UniProtKB-EC"/>
</dbReference>
<evidence type="ECO:0000256" key="11">
    <source>
        <dbReference type="SAM" id="Phobius"/>
    </source>
</evidence>
<dbReference type="PANTHER" id="PTHR12591">
    <property type="entry name" value="GLUCOSE-6-PHOSPHATASE"/>
    <property type="match status" value="1"/>
</dbReference>
<evidence type="ECO:0000313" key="13">
    <source>
        <dbReference type="EMBL" id="KAH8377291.1"/>
    </source>
</evidence>
<evidence type="ECO:0000256" key="10">
    <source>
        <dbReference type="ARBA" id="ARBA00023136"/>
    </source>
</evidence>
<feature type="transmembrane region" description="Helical" evidence="11">
    <location>
        <begin position="122"/>
        <end position="142"/>
    </location>
</feature>
<evidence type="ECO:0000256" key="9">
    <source>
        <dbReference type="ARBA" id="ARBA00022989"/>
    </source>
</evidence>
<dbReference type="Proteomes" id="UP001200034">
    <property type="component" value="Unassembled WGS sequence"/>
</dbReference>
<evidence type="ECO:0000256" key="2">
    <source>
        <dbReference type="ARBA" id="ARBA00004742"/>
    </source>
</evidence>
<evidence type="ECO:0000256" key="7">
    <source>
        <dbReference type="ARBA" id="ARBA00022801"/>
    </source>
</evidence>
<keyword evidence="5" id="KW-0312">Gluconeogenesis</keyword>
<dbReference type="Pfam" id="PF01569">
    <property type="entry name" value="PAP2"/>
    <property type="match status" value="1"/>
</dbReference>
<organism evidence="13 14">
    <name type="scientific">Drosophila rubida</name>
    <dbReference type="NCBI Taxonomy" id="30044"/>
    <lineage>
        <taxon>Eukaryota</taxon>
        <taxon>Metazoa</taxon>
        <taxon>Ecdysozoa</taxon>
        <taxon>Arthropoda</taxon>
        <taxon>Hexapoda</taxon>
        <taxon>Insecta</taxon>
        <taxon>Pterygota</taxon>
        <taxon>Neoptera</taxon>
        <taxon>Endopterygota</taxon>
        <taxon>Diptera</taxon>
        <taxon>Brachycera</taxon>
        <taxon>Muscomorpha</taxon>
        <taxon>Ephydroidea</taxon>
        <taxon>Drosophilidae</taxon>
        <taxon>Drosophila</taxon>
    </lineage>
</organism>
<keyword evidence="9 11" id="KW-1133">Transmembrane helix</keyword>
<evidence type="ECO:0000256" key="1">
    <source>
        <dbReference type="ARBA" id="ARBA00004477"/>
    </source>
</evidence>
<evidence type="ECO:0000256" key="6">
    <source>
        <dbReference type="ARBA" id="ARBA00022692"/>
    </source>
</evidence>
<protein>
    <recommendedName>
        <fullName evidence="4">glucose-6-phosphatase</fullName>
        <ecNumber evidence="4">3.1.3.9</ecNumber>
    </recommendedName>
</protein>
<evidence type="ECO:0000256" key="3">
    <source>
        <dbReference type="ARBA" id="ARBA00009266"/>
    </source>
</evidence>
<keyword evidence="10 11" id="KW-0472">Membrane</keyword>
<comment type="subcellular location">
    <subcellularLocation>
        <location evidence="1">Endoplasmic reticulum membrane</location>
        <topology evidence="1">Multi-pass membrane protein</topology>
    </subcellularLocation>
</comment>
<dbReference type="AlphaFoldDB" id="A0AAD4K555"/>
<comment type="pathway">
    <text evidence="2">Carbohydrate biosynthesis; gluconeogenesis.</text>
</comment>
<dbReference type="PANTHER" id="PTHR12591:SF0">
    <property type="entry name" value="FI19814P1"/>
    <property type="match status" value="1"/>
</dbReference>
<accession>A0AAD4K555</accession>
<dbReference type="InterPro" id="IPR000326">
    <property type="entry name" value="PAP2/HPO"/>
</dbReference>
<comment type="similarity">
    <text evidence="3">Belongs to the glucose-6-phosphatase family.</text>
</comment>
<dbReference type="EMBL" id="JAJJHW010001127">
    <property type="protein sequence ID" value="KAH8377291.1"/>
    <property type="molecule type" value="Genomic_DNA"/>
</dbReference>
<keyword evidence="8" id="KW-0256">Endoplasmic reticulum</keyword>
<feature type="transmembrane region" description="Helical" evidence="11">
    <location>
        <begin position="178"/>
        <end position="196"/>
    </location>
</feature>
<feature type="domain" description="Phosphatidic acid phosphatase type 2/haloperoxidase" evidence="12">
    <location>
        <begin position="63"/>
        <end position="192"/>
    </location>
</feature>
<sequence length="340" mass="38792">EVFRLAADAYHHLLNAELHINEWVQEHLSLAEPLFRFISVYLESGTLFNVLIPLMGLLSQGLLIQLFYMISVVSTVSSLEKWIYPELRPLWWLRELYANGNRNAIRSGIALQSHDLSCETSGGLPCAHSMSLMAFLVILSSHLSLSGCCRNRKILLYSLVGCCMLSVWLSRLYLATEFLHQCLLGSYIAISTLSNLDRHLDFMRSRRRLQLVAVVLLLGGLAAVVYFVKLRLGFDPHWSVRQAFKWCPEPTYMRHEGSPIFLLVRDLGNLMGVALSMPLDKPKNSTLPRRFGGILIVEVFNHVLRLYTPKQHGRFAFLAFEFSRNALHTLTLIKLLPKLR</sequence>
<evidence type="ECO:0000256" key="5">
    <source>
        <dbReference type="ARBA" id="ARBA00022432"/>
    </source>
</evidence>